<dbReference type="KEGG" id="lak:106153763"/>
<protein>
    <submittedName>
        <fullName evidence="5">Uncharacterized protein LOC106153763</fullName>
    </submittedName>
</protein>
<feature type="domain" description="Kazal-like" evidence="3">
    <location>
        <begin position="102"/>
        <end position="138"/>
    </location>
</feature>
<keyword evidence="2" id="KW-0732">Signal</keyword>
<gene>
    <name evidence="5" type="primary">LOC106153763</name>
</gene>
<dbReference type="AlphaFoldDB" id="A0A1S3HCR2"/>
<feature type="region of interest" description="Disordered" evidence="1">
    <location>
        <begin position="140"/>
        <end position="177"/>
    </location>
</feature>
<dbReference type="RefSeq" id="XP_013383316.1">
    <property type="nucleotide sequence ID" value="XM_013527862.1"/>
</dbReference>
<feature type="signal peptide" evidence="2">
    <location>
        <begin position="1"/>
        <end position="19"/>
    </location>
</feature>
<dbReference type="InParanoid" id="A0A1S3HCR2"/>
<dbReference type="InterPro" id="IPR036058">
    <property type="entry name" value="Kazal_dom_sf"/>
</dbReference>
<sequence length="177" mass="19027">MKFLLASVLVLSVILLVTARRGPPERFGRRGGKVSRGFGQERGFGGVRGRGRFARPGKESRGSKSPGSGQERGFGRSKPSGRPFPKLFPKLAELCVMIQNANCSDSALPAREICDVNGDVYSNICEFLQAKCKTPNLKAVRCPDPAEDPDDGSGEIPEVAPTETPDETKAPEIAKEP</sequence>
<name>A0A1S3HCR2_LINAN</name>
<feature type="chain" id="PRO_5010215493" evidence="2">
    <location>
        <begin position="20"/>
        <end position="177"/>
    </location>
</feature>
<dbReference type="GeneID" id="106153763"/>
<evidence type="ECO:0000256" key="2">
    <source>
        <dbReference type="SAM" id="SignalP"/>
    </source>
</evidence>
<dbReference type="Proteomes" id="UP000085678">
    <property type="component" value="Unplaced"/>
</dbReference>
<accession>A0A1S3HCR2</accession>
<keyword evidence="4" id="KW-1185">Reference proteome</keyword>
<evidence type="ECO:0000259" key="3">
    <source>
        <dbReference type="Pfam" id="PF07648"/>
    </source>
</evidence>
<evidence type="ECO:0000313" key="4">
    <source>
        <dbReference type="Proteomes" id="UP000085678"/>
    </source>
</evidence>
<organism evidence="4 5">
    <name type="scientific">Lingula anatina</name>
    <name type="common">Brachiopod</name>
    <name type="synonym">Lingula unguis</name>
    <dbReference type="NCBI Taxonomy" id="7574"/>
    <lineage>
        <taxon>Eukaryota</taxon>
        <taxon>Metazoa</taxon>
        <taxon>Spiralia</taxon>
        <taxon>Lophotrochozoa</taxon>
        <taxon>Brachiopoda</taxon>
        <taxon>Linguliformea</taxon>
        <taxon>Lingulata</taxon>
        <taxon>Lingulida</taxon>
        <taxon>Linguloidea</taxon>
        <taxon>Lingulidae</taxon>
        <taxon>Lingula</taxon>
    </lineage>
</organism>
<dbReference type="InterPro" id="IPR002350">
    <property type="entry name" value="Kazal_dom"/>
</dbReference>
<evidence type="ECO:0000256" key="1">
    <source>
        <dbReference type="SAM" id="MobiDB-lite"/>
    </source>
</evidence>
<dbReference type="SUPFAM" id="SSF100895">
    <property type="entry name" value="Kazal-type serine protease inhibitors"/>
    <property type="match status" value="1"/>
</dbReference>
<reference evidence="5" key="1">
    <citation type="submission" date="2025-08" db="UniProtKB">
        <authorList>
            <consortium name="RefSeq"/>
        </authorList>
    </citation>
    <scope>IDENTIFICATION</scope>
    <source>
        <tissue evidence="5">Gonads</tissue>
    </source>
</reference>
<feature type="region of interest" description="Disordered" evidence="1">
    <location>
        <begin position="25"/>
        <end position="83"/>
    </location>
</feature>
<proteinExistence type="predicted"/>
<feature type="compositionally biased region" description="Basic and acidic residues" evidence="1">
    <location>
        <begin position="166"/>
        <end position="177"/>
    </location>
</feature>
<dbReference type="Pfam" id="PF07648">
    <property type="entry name" value="Kazal_2"/>
    <property type="match status" value="1"/>
</dbReference>
<evidence type="ECO:0000313" key="5">
    <source>
        <dbReference type="RefSeq" id="XP_013383316.1"/>
    </source>
</evidence>